<dbReference type="InterPro" id="IPR029152">
    <property type="entry name" value="LKAAEAR1"/>
</dbReference>
<reference evidence="3" key="1">
    <citation type="submission" date="2025-08" db="UniProtKB">
        <authorList>
            <consortium name="RefSeq"/>
        </authorList>
    </citation>
    <scope>IDENTIFICATION</scope>
    <source>
        <tissue evidence="3">Tentacle</tissue>
    </source>
</reference>
<dbReference type="KEGG" id="aten:116286458"/>
<dbReference type="RefSeq" id="XP_031548837.1">
    <property type="nucleotide sequence ID" value="XM_031692977.1"/>
</dbReference>
<accession>A0A6P8H7X3</accession>
<feature type="compositionally biased region" description="Basic and acidic residues" evidence="1">
    <location>
        <begin position="11"/>
        <end position="28"/>
    </location>
</feature>
<feature type="region of interest" description="Disordered" evidence="1">
    <location>
        <begin position="74"/>
        <end position="93"/>
    </location>
</feature>
<dbReference type="InParanoid" id="A0A6P8H7X3"/>
<keyword evidence="2" id="KW-1185">Reference proteome</keyword>
<evidence type="ECO:0000313" key="2">
    <source>
        <dbReference type="Proteomes" id="UP000515163"/>
    </source>
</evidence>
<dbReference type="AlphaFoldDB" id="A0A6P8H7X3"/>
<dbReference type="Pfam" id="PF15478">
    <property type="entry name" value="LKAAEAR"/>
    <property type="match status" value="1"/>
</dbReference>
<feature type="region of interest" description="Disordered" evidence="1">
    <location>
        <begin position="1"/>
        <end position="30"/>
    </location>
</feature>
<dbReference type="OrthoDB" id="10045727at2759"/>
<sequence>MESGSKVKLPNIREAEGGGRGDGREKFQAKNWKNFSKKELQKLSQLERSKYLAYESAPKDCVEAMSAARKRLKELKKEKKMREQPKPMEEVVEEDKHTKLIGQLKAAEARNRLRLMRLRYNNNRASEVNHLISCQPTALKAVRLQSLVPPYTEKIHIRDLLGKNERGRINALLEDETGLETSRILS</sequence>
<dbReference type="PANTHER" id="PTHR35665:SF1">
    <property type="entry name" value="PROTEIN LKAAEAR1"/>
    <property type="match status" value="1"/>
</dbReference>
<proteinExistence type="predicted"/>
<evidence type="ECO:0000256" key="1">
    <source>
        <dbReference type="SAM" id="MobiDB-lite"/>
    </source>
</evidence>
<dbReference type="PANTHER" id="PTHR35665">
    <property type="entry name" value="PROTEIN LKAAEAR1"/>
    <property type="match status" value="1"/>
</dbReference>
<dbReference type="Proteomes" id="UP000515163">
    <property type="component" value="Unplaced"/>
</dbReference>
<feature type="compositionally biased region" description="Basic and acidic residues" evidence="1">
    <location>
        <begin position="75"/>
        <end position="93"/>
    </location>
</feature>
<gene>
    <name evidence="3" type="primary">LOC116286458</name>
</gene>
<protein>
    <submittedName>
        <fullName evidence="3">Protein LKAAEAR1-like</fullName>
    </submittedName>
</protein>
<evidence type="ECO:0000313" key="3">
    <source>
        <dbReference type="RefSeq" id="XP_031548837.1"/>
    </source>
</evidence>
<name>A0A6P8H7X3_ACTTE</name>
<organism evidence="2 3">
    <name type="scientific">Actinia tenebrosa</name>
    <name type="common">Australian red waratah sea anemone</name>
    <dbReference type="NCBI Taxonomy" id="6105"/>
    <lineage>
        <taxon>Eukaryota</taxon>
        <taxon>Metazoa</taxon>
        <taxon>Cnidaria</taxon>
        <taxon>Anthozoa</taxon>
        <taxon>Hexacorallia</taxon>
        <taxon>Actiniaria</taxon>
        <taxon>Actiniidae</taxon>
        <taxon>Actinia</taxon>
    </lineage>
</organism>
<dbReference type="GeneID" id="116286458"/>